<reference evidence="1 2" key="1">
    <citation type="submission" date="2019-05" db="EMBL/GenBank/DDBJ databases">
        <title>Another draft genome of Portunus trituberculatus and its Hox gene families provides insights of decapod evolution.</title>
        <authorList>
            <person name="Jeong J.-H."/>
            <person name="Song I."/>
            <person name="Kim S."/>
            <person name="Choi T."/>
            <person name="Kim D."/>
            <person name="Ryu S."/>
            <person name="Kim W."/>
        </authorList>
    </citation>
    <scope>NUCLEOTIDE SEQUENCE [LARGE SCALE GENOMIC DNA]</scope>
    <source>
        <tissue evidence="1">Muscle</tissue>
    </source>
</reference>
<dbReference type="EMBL" id="VSRR010144329">
    <property type="protein sequence ID" value="MPD05084.1"/>
    <property type="molecule type" value="Genomic_DNA"/>
</dbReference>
<keyword evidence="2" id="KW-1185">Reference proteome</keyword>
<comment type="caution">
    <text evidence="1">The sequence shown here is derived from an EMBL/GenBank/DDBJ whole genome shotgun (WGS) entry which is preliminary data.</text>
</comment>
<organism evidence="1 2">
    <name type="scientific">Portunus trituberculatus</name>
    <name type="common">Swimming crab</name>
    <name type="synonym">Neptunus trituberculatus</name>
    <dbReference type="NCBI Taxonomy" id="210409"/>
    <lineage>
        <taxon>Eukaryota</taxon>
        <taxon>Metazoa</taxon>
        <taxon>Ecdysozoa</taxon>
        <taxon>Arthropoda</taxon>
        <taxon>Crustacea</taxon>
        <taxon>Multicrustacea</taxon>
        <taxon>Malacostraca</taxon>
        <taxon>Eumalacostraca</taxon>
        <taxon>Eucarida</taxon>
        <taxon>Decapoda</taxon>
        <taxon>Pleocyemata</taxon>
        <taxon>Brachyura</taxon>
        <taxon>Eubrachyura</taxon>
        <taxon>Portunoidea</taxon>
        <taxon>Portunidae</taxon>
        <taxon>Portuninae</taxon>
        <taxon>Portunus</taxon>
    </lineage>
</organism>
<gene>
    <name evidence="1" type="ORF">E2C01_100809</name>
</gene>
<name>A0A5B7KE98_PORTR</name>
<dbReference type="Proteomes" id="UP000324222">
    <property type="component" value="Unassembled WGS sequence"/>
</dbReference>
<evidence type="ECO:0000313" key="2">
    <source>
        <dbReference type="Proteomes" id="UP000324222"/>
    </source>
</evidence>
<sequence length="76" mass="8150">MREAVTEGAVERRGVGVRVQVVVTRNWMQSSPSISAPRRNNCSGLKARKGWCCCGATVLATTAITHFTAPSHALLP</sequence>
<proteinExistence type="predicted"/>
<dbReference type="AlphaFoldDB" id="A0A5B7KE98"/>
<evidence type="ECO:0000313" key="1">
    <source>
        <dbReference type="EMBL" id="MPD05084.1"/>
    </source>
</evidence>
<protein>
    <submittedName>
        <fullName evidence="1">Uncharacterized protein</fullName>
    </submittedName>
</protein>
<accession>A0A5B7KE98</accession>